<dbReference type="EMBL" id="FP929052">
    <property type="protein sequence ID" value="CBL16553.1"/>
    <property type="molecule type" value="Genomic_DNA"/>
</dbReference>
<sequence length="381" mass="42351">MAGLRILQVNKFYPPHIGGIETVVQQVSEGLKDRAQVSVLVCQPRGKGIREEYGGVSVTRCSTWRTVASCPVSFSFFRAFRRMAKEADVIECHLPFPPADLACLLSRTRKRVVIAWHSDVVKQKRLLTLYKPILRRFLRRADAIIVATQGHIDSSAFLQPYRDKCVVIPYGIDTAAYLHAPAAPILTEKLQGKPLKKLLFVGRLVYYKGVDVLLRAFARTEGCALFLAGEGVLEPQLRQEAQELGVADRVFFLGRLSNSDLRAAFRDCDLFVLPSVANSEAFGIVQLEAMVYGKPVINTALPTGVPLVSLDGETGLTVPPGDENALADAIRTLAEDDDRREAYGAAAQRRVLEEFELHSMIDRVYRVLADHIETEERGMDK</sequence>
<dbReference type="PANTHER" id="PTHR45947:SF3">
    <property type="entry name" value="SULFOQUINOVOSYL TRANSFERASE SQD2"/>
    <property type="match status" value="1"/>
</dbReference>
<reference evidence="3" key="2">
    <citation type="submission" date="2010-03" db="EMBL/GenBank/DDBJ databases">
        <authorList>
            <person name="Pajon A."/>
        </authorList>
    </citation>
    <scope>NUCLEOTIDE SEQUENCE</scope>
    <source>
        <strain evidence="3">Type strain: 18P13</strain>
    </source>
</reference>
<dbReference type="KEGG" id="rch:RUM_03130"/>
<reference evidence="3" key="1">
    <citation type="submission" date="2010-03" db="EMBL/GenBank/DDBJ databases">
        <title>The genome sequence of Ruminococcus sp. 18P13.</title>
        <authorList>
            <consortium name="metaHIT consortium -- http://www.metahit.eu/"/>
            <person name="Pajon A."/>
            <person name="Turner K."/>
            <person name="Parkhill J."/>
            <person name="Bernalier A."/>
        </authorList>
    </citation>
    <scope>NUCLEOTIDE SEQUENCE [LARGE SCALE GENOMIC DNA]</scope>
    <source>
        <strain evidence="3">Type strain: 18P13</strain>
    </source>
</reference>
<dbReference type="InterPro" id="IPR001296">
    <property type="entry name" value="Glyco_trans_1"/>
</dbReference>
<dbReference type="PANTHER" id="PTHR45947">
    <property type="entry name" value="SULFOQUINOVOSYL TRANSFERASE SQD2"/>
    <property type="match status" value="1"/>
</dbReference>
<dbReference type="BioCyc" id="RCHA213810:RUM_RS01510-MONOMER"/>
<dbReference type="InterPro" id="IPR050194">
    <property type="entry name" value="Glycosyltransferase_grp1"/>
</dbReference>
<dbReference type="Pfam" id="PF00534">
    <property type="entry name" value="Glycos_transf_1"/>
    <property type="match status" value="1"/>
</dbReference>
<proteinExistence type="predicted"/>
<gene>
    <name evidence="3" type="ordered locus">RUM_03130</name>
</gene>
<dbReference type="CAZy" id="GT4">
    <property type="family name" value="Glycosyltransferase Family 4"/>
</dbReference>
<keyword evidence="4" id="KW-1185">Reference proteome</keyword>
<dbReference type="Pfam" id="PF13439">
    <property type="entry name" value="Glyco_transf_4"/>
    <property type="match status" value="1"/>
</dbReference>
<evidence type="ECO:0000313" key="3">
    <source>
        <dbReference type="EMBL" id="CBL16553.1"/>
    </source>
</evidence>
<accession>D4LAA8</accession>
<dbReference type="GO" id="GO:0016757">
    <property type="term" value="F:glycosyltransferase activity"/>
    <property type="evidence" value="ECO:0007669"/>
    <property type="project" value="InterPro"/>
</dbReference>
<dbReference type="GeneID" id="83155149"/>
<dbReference type="AlphaFoldDB" id="D4LAA8"/>
<dbReference type="InterPro" id="IPR028098">
    <property type="entry name" value="Glyco_trans_4-like_N"/>
</dbReference>
<name>D4LAA8_RUMC1</name>
<protein>
    <submittedName>
        <fullName evidence="3">Glycosyltransferase</fullName>
    </submittedName>
</protein>
<dbReference type="SUPFAM" id="SSF53756">
    <property type="entry name" value="UDP-Glycosyltransferase/glycogen phosphorylase"/>
    <property type="match status" value="1"/>
</dbReference>
<keyword evidence="3" id="KW-0808">Transferase</keyword>
<evidence type="ECO:0000259" key="2">
    <source>
        <dbReference type="Pfam" id="PF13439"/>
    </source>
</evidence>
<dbReference type="Proteomes" id="UP000007054">
    <property type="component" value="Chromosome"/>
</dbReference>
<dbReference type="STRING" id="213810.RUM_03130"/>
<evidence type="ECO:0000313" key="4">
    <source>
        <dbReference type="Proteomes" id="UP000007054"/>
    </source>
</evidence>
<feature type="domain" description="Glycosyltransferase subfamily 4-like N-terminal" evidence="2">
    <location>
        <begin position="17"/>
        <end position="175"/>
    </location>
</feature>
<dbReference type="Gene3D" id="3.40.50.2000">
    <property type="entry name" value="Glycogen Phosphorylase B"/>
    <property type="match status" value="2"/>
</dbReference>
<feature type="domain" description="Glycosyl transferase family 1" evidence="1">
    <location>
        <begin position="195"/>
        <end position="349"/>
    </location>
</feature>
<organism evidence="3 4">
    <name type="scientific">Ruminococcus champanellensis (strain DSM 18848 / JCM 17042 / KCTC 15320 / 18P13)</name>
    <dbReference type="NCBI Taxonomy" id="213810"/>
    <lineage>
        <taxon>Bacteria</taxon>
        <taxon>Bacillati</taxon>
        <taxon>Bacillota</taxon>
        <taxon>Clostridia</taxon>
        <taxon>Eubacteriales</taxon>
        <taxon>Oscillospiraceae</taxon>
        <taxon>Ruminococcus</taxon>
    </lineage>
</organism>
<evidence type="ECO:0000259" key="1">
    <source>
        <dbReference type="Pfam" id="PF00534"/>
    </source>
</evidence>
<dbReference type="RefSeq" id="WP_015557460.1">
    <property type="nucleotide sequence ID" value="NC_021039.1"/>
</dbReference>
<dbReference type="HOGENOM" id="CLU_009583_2_1_9"/>
<dbReference type="PATRIC" id="fig|213810.4.peg.219"/>